<dbReference type="CDD" id="cd06530">
    <property type="entry name" value="S26_SPase_I"/>
    <property type="match status" value="1"/>
</dbReference>
<dbReference type="Pfam" id="PF10502">
    <property type="entry name" value="Peptidase_S26"/>
    <property type="match status" value="2"/>
</dbReference>
<keyword evidence="5" id="KW-0472">Membrane</keyword>
<dbReference type="InterPro" id="IPR000223">
    <property type="entry name" value="Pept_S26A_signal_pept_1"/>
</dbReference>
<dbReference type="InterPro" id="IPR052064">
    <property type="entry name" value="Mito_IMP1_subunit"/>
</dbReference>
<dbReference type="GO" id="GO:0006465">
    <property type="term" value="P:signal peptide processing"/>
    <property type="evidence" value="ECO:0007669"/>
    <property type="project" value="InterPro"/>
</dbReference>
<gene>
    <name evidence="9" type="ORF">Moror_144</name>
</gene>
<dbReference type="STRING" id="1381753.V2Z348"/>
<sequence>MQNRPFGWLLGKLARLREPGGIKFAVRYAGVSGFKVRDVCGLLLSLLTCEVSQLLNTFCAIHIFLNYVGRPSPMYGPSMLPTFANEGEIVIEDRLTYRLWPESLARGDLVVLTSPIDPTMKICKRVLGLPGDIVCVDPTGEKAPSTEHVLVPRGHIWISGDNAVYSRDSRDYGPVPMALIQGRVYVRVWPLSAWKVFRNETRVVT</sequence>
<reference evidence="9 10" key="1">
    <citation type="journal article" date="2014" name="BMC Genomics">
        <title>Genome and secretome analysis of the hemibiotrophic fungal pathogen, Moniliophthora roreri, which causes frosty pod rot disease of cacao: mechanisms of the biotrophic and necrotrophic phases.</title>
        <authorList>
            <person name="Meinhardt L.W."/>
            <person name="Costa G.G.L."/>
            <person name="Thomazella D.P.T."/>
            <person name="Teixeira P.J.P.L."/>
            <person name="Carazzolle M.F."/>
            <person name="Schuster S.C."/>
            <person name="Carlson J.E."/>
            <person name="Guiltinan M.J."/>
            <person name="Mieczkowski P."/>
            <person name="Farmer A."/>
            <person name="Ramaraj T."/>
            <person name="Crozier J."/>
            <person name="Davis R.E."/>
            <person name="Shao J."/>
            <person name="Melnick R.L."/>
            <person name="Pereira G.A.G."/>
            <person name="Bailey B.A."/>
        </authorList>
    </citation>
    <scope>NUCLEOTIDE SEQUENCE [LARGE SCALE GENOMIC DNA]</scope>
    <source>
        <strain evidence="9 10">MCA 2997</strain>
    </source>
</reference>
<dbReference type="PANTHER" id="PTHR12383">
    <property type="entry name" value="PROTEASE FAMILY S26 MITOCHONDRIAL INNER MEMBRANE PROTEASE-RELATED"/>
    <property type="match status" value="1"/>
</dbReference>
<feature type="active site" evidence="7">
    <location>
        <position position="124"/>
    </location>
</feature>
<dbReference type="GO" id="GO:0006627">
    <property type="term" value="P:protein processing involved in protein targeting to mitochondrion"/>
    <property type="evidence" value="ECO:0007669"/>
    <property type="project" value="TreeGrafter"/>
</dbReference>
<evidence type="ECO:0000259" key="8">
    <source>
        <dbReference type="Pfam" id="PF10502"/>
    </source>
</evidence>
<dbReference type="PANTHER" id="PTHR12383:SF16">
    <property type="entry name" value="MITOCHONDRIAL INNER MEMBRANE PROTEASE SUBUNIT 1"/>
    <property type="match status" value="1"/>
</dbReference>
<feature type="active site" evidence="7">
    <location>
        <position position="78"/>
    </location>
</feature>
<dbReference type="Proteomes" id="UP000017559">
    <property type="component" value="Unassembled WGS sequence"/>
</dbReference>
<evidence type="ECO:0000256" key="7">
    <source>
        <dbReference type="PIRSR" id="PIRSR600223-1"/>
    </source>
</evidence>
<comment type="subcellular location">
    <subcellularLocation>
        <location evidence="1">Mitochondrion inner membrane</location>
    </subcellularLocation>
</comment>
<evidence type="ECO:0000256" key="6">
    <source>
        <dbReference type="ARBA" id="ARBA00038445"/>
    </source>
</evidence>
<evidence type="ECO:0000313" key="10">
    <source>
        <dbReference type="Proteomes" id="UP000017559"/>
    </source>
</evidence>
<name>V2Z348_MONRO</name>
<evidence type="ECO:0000313" key="9">
    <source>
        <dbReference type="EMBL" id="ESK98394.1"/>
    </source>
</evidence>
<keyword evidence="4" id="KW-0496">Mitochondrion</keyword>
<dbReference type="GO" id="GO:0004252">
    <property type="term" value="F:serine-type endopeptidase activity"/>
    <property type="evidence" value="ECO:0007669"/>
    <property type="project" value="InterPro"/>
</dbReference>
<protein>
    <recommendedName>
        <fullName evidence="8">Peptidase S26 domain-containing protein</fullName>
    </recommendedName>
</protein>
<evidence type="ECO:0000256" key="5">
    <source>
        <dbReference type="ARBA" id="ARBA00023136"/>
    </source>
</evidence>
<accession>V2Z348</accession>
<dbReference type="InterPro" id="IPR036286">
    <property type="entry name" value="LexA/Signal_pep-like_sf"/>
</dbReference>
<evidence type="ECO:0000256" key="1">
    <source>
        <dbReference type="ARBA" id="ARBA00004273"/>
    </source>
</evidence>
<dbReference type="GO" id="GO:0042720">
    <property type="term" value="C:mitochondrial inner membrane peptidase complex"/>
    <property type="evidence" value="ECO:0007669"/>
    <property type="project" value="TreeGrafter"/>
</dbReference>
<keyword evidence="10" id="KW-1185">Reference proteome</keyword>
<keyword evidence="3" id="KW-0378">Hydrolase</keyword>
<dbReference type="EMBL" id="AWSO01000002">
    <property type="protein sequence ID" value="ESK98394.1"/>
    <property type="molecule type" value="Genomic_DNA"/>
</dbReference>
<dbReference type="OrthoDB" id="308440at2759"/>
<dbReference type="PROSITE" id="PS00761">
    <property type="entry name" value="SPASE_I_3"/>
    <property type="match status" value="1"/>
</dbReference>
<evidence type="ECO:0000256" key="4">
    <source>
        <dbReference type="ARBA" id="ARBA00023128"/>
    </source>
</evidence>
<comment type="caution">
    <text evidence="9">The sequence shown here is derived from an EMBL/GenBank/DDBJ whole genome shotgun (WGS) entry which is preliminary data.</text>
</comment>
<feature type="domain" description="Peptidase S26" evidence="8">
    <location>
        <begin position="145"/>
        <end position="189"/>
    </location>
</feature>
<dbReference type="AlphaFoldDB" id="V2Z348"/>
<organism evidence="9 10">
    <name type="scientific">Moniliophthora roreri (strain MCA 2997)</name>
    <name type="common">Cocoa frosty pod rot fungus</name>
    <name type="synonym">Crinipellis roreri</name>
    <dbReference type="NCBI Taxonomy" id="1381753"/>
    <lineage>
        <taxon>Eukaryota</taxon>
        <taxon>Fungi</taxon>
        <taxon>Dikarya</taxon>
        <taxon>Basidiomycota</taxon>
        <taxon>Agaricomycotina</taxon>
        <taxon>Agaricomycetes</taxon>
        <taxon>Agaricomycetidae</taxon>
        <taxon>Agaricales</taxon>
        <taxon>Marasmiineae</taxon>
        <taxon>Marasmiaceae</taxon>
        <taxon>Moniliophthora</taxon>
    </lineage>
</organism>
<feature type="domain" description="Peptidase S26" evidence="8">
    <location>
        <begin position="55"/>
        <end position="137"/>
    </location>
</feature>
<evidence type="ECO:0000256" key="3">
    <source>
        <dbReference type="ARBA" id="ARBA00022801"/>
    </source>
</evidence>
<evidence type="ECO:0000256" key="2">
    <source>
        <dbReference type="ARBA" id="ARBA00022792"/>
    </source>
</evidence>
<dbReference type="HOGENOM" id="CLU_028723_4_3_1"/>
<dbReference type="KEGG" id="mrr:Moror_144"/>
<dbReference type="PROSITE" id="PS00760">
    <property type="entry name" value="SPASE_I_2"/>
    <property type="match status" value="1"/>
</dbReference>
<dbReference type="PRINTS" id="PR00727">
    <property type="entry name" value="LEADERPTASE"/>
</dbReference>
<dbReference type="SUPFAM" id="SSF51306">
    <property type="entry name" value="LexA/Signal peptidase"/>
    <property type="match status" value="1"/>
</dbReference>
<dbReference type="Gene3D" id="2.10.109.10">
    <property type="entry name" value="Umud Fragment, subunit A"/>
    <property type="match status" value="1"/>
</dbReference>
<dbReference type="InterPro" id="IPR019758">
    <property type="entry name" value="Pept_S26A_signal_pept_1_CS"/>
</dbReference>
<dbReference type="InterPro" id="IPR019533">
    <property type="entry name" value="Peptidase_S26"/>
</dbReference>
<comment type="similarity">
    <text evidence="6">Belongs to the peptidase S26 family. IMP1 subfamily.</text>
</comment>
<dbReference type="InterPro" id="IPR019757">
    <property type="entry name" value="Pept_S26A_signal_pept_1_Lys-AS"/>
</dbReference>
<keyword evidence="2" id="KW-0999">Mitochondrion inner membrane</keyword>
<proteinExistence type="inferred from homology"/>